<evidence type="ECO:0000313" key="1">
    <source>
        <dbReference type="EMBL" id="MCV2871557.1"/>
    </source>
</evidence>
<proteinExistence type="predicted"/>
<dbReference type="RefSeq" id="WP_263738725.1">
    <property type="nucleotide sequence ID" value="NZ_JAOWKZ010000001.1"/>
</dbReference>
<gene>
    <name evidence="1" type="ORF">OEZ71_04535</name>
</gene>
<name>A0ABT2ZKB6_9RHOB</name>
<comment type="caution">
    <text evidence="1">The sequence shown here is derived from an EMBL/GenBank/DDBJ whole genome shotgun (WGS) entry which is preliminary data.</text>
</comment>
<dbReference type="EMBL" id="JAOWKZ010000001">
    <property type="protein sequence ID" value="MCV2871557.1"/>
    <property type="molecule type" value="Genomic_DNA"/>
</dbReference>
<evidence type="ECO:0008006" key="3">
    <source>
        <dbReference type="Google" id="ProtNLM"/>
    </source>
</evidence>
<keyword evidence="2" id="KW-1185">Reference proteome</keyword>
<sequence length="104" mass="11087">MTLLAPHIGLLGALAMLALLATCGPMSVERAEEACYERARLAAGPRGMVAVGTGSGGPSSKVRLTISSEWLQGKDPAELYNSCVYRKSGQLPRRPLYDRPGWKG</sequence>
<organism evidence="1 2">
    <name type="scientific">Albidovulum litorale</name>
    <dbReference type="NCBI Taxonomy" id="2984134"/>
    <lineage>
        <taxon>Bacteria</taxon>
        <taxon>Pseudomonadati</taxon>
        <taxon>Pseudomonadota</taxon>
        <taxon>Alphaproteobacteria</taxon>
        <taxon>Rhodobacterales</taxon>
        <taxon>Paracoccaceae</taxon>
        <taxon>Albidovulum</taxon>
    </lineage>
</organism>
<dbReference type="Proteomes" id="UP001652564">
    <property type="component" value="Unassembled WGS sequence"/>
</dbReference>
<protein>
    <recommendedName>
        <fullName evidence="3">Lipoprotein</fullName>
    </recommendedName>
</protein>
<evidence type="ECO:0000313" key="2">
    <source>
        <dbReference type="Proteomes" id="UP001652564"/>
    </source>
</evidence>
<reference evidence="1 2" key="1">
    <citation type="submission" date="2022-10" db="EMBL/GenBank/DDBJ databases">
        <title>Defluviimonas sp. nov., isolated from ocean surface sediments.</title>
        <authorList>
            <person name="He W."/>
            <person name="Wang L."/>
            <person name="Zhang D.-F."/>
        </authorList>
    </citation>
    <scope>NUCLEOTIDE SEQUENCE [LARGE SCALE GENOMIC DNA]</scope>
    <source>
        <strain evidence="1 2">WL0050</strain>
    </source>
</reference>
<accession>A0ABT2ZKB6</accession>